<dbReference type="Proteomes" id="UP000007374">
    <property type="component" value="Unassembled WGS sequence"/>
</dbReference>
<protein>
    <submittedName>
        <fullName evidence="1">Uncharacterized protein</fullName>
    </submittedName>
</protein>
<reference evidence="1 2" key="1">
    <citation type="journal article" date="2012" name="J. Bacteriol.">
        <title>Genome Sequence of Nitratireductor indicus Type Strain C115.</title>
        <authorList>
            <person name="Lai Q."/>
            <person name="Li G."/>
            <person name="Yu Z."/>
            <person name="Shao Z."/>
        </authorList>
    </citation>
    <scope>NUCLEOTIDE SEQUENCE [LARGE SCALE GENOMIC DNA]</scope>
    <source>
        <strain evidence="1 2">C115</strain>
    </source>
</reference>
<evidence type="ECO:0000313" key="1">
    <source>
        <dbReference type="EMBL" id="EKF39942.1"/>
    </source>
</evidence>
<organism evidence="1 2">
    <name type="scientific">Nitratireductor indicus C115</name>
    <dbReference type="NCBI Taxonomy" id="1231190"/>
    <lineage>
        <taxon>Bacteria</taxon>
        <taxon>Pseudomonadati</taxon>
        <taxon>Pseudomonadota</taxon>
        <taxon>Alphaproteobacteria</taxon>
        <taxon>Hyphomicrobiales</taxon>
        <taxon>Phyllobacteriaceae</taxon>
        <taxon>Nitratireductor</taxon>
    </lineage>
</organism>
<accession>K2PFZ3</accession>
<dbReference type="AlphaFoldDB" id="K2PFZ3"/>
<name>K2PFZ3_9HYPH</name>
<feature type="non-terminal residue" evidence="1">
    <location>
        <position position="135"/>
    </location>
</feature>
<dbReference type="RefSeq" id="WP_009452928.1">
    <property type="nucleotide sequence ID" value="NZ_AMSI01000033.1"/>
</dbReference>
<keyword evidence="2" id="KW-1185">Reference proteome</keyword>
<dbReference type="EMBL" id="AMSI01000033">
    <property type="protein sequence ID" value="EKF39942.1"/>
    <property type="molecule type" value="Genomic_DNA"/>
</dbReference>
<sequence>MSTRYRRWTLDQVLRSGNVTDVVLVKLDHTDGPVYLWNGLGLLDHDGVEWRGVGRLGSVKLGAADTEVKINDVVFALSGIDEEYVSYLDSTVKGSKGWVWKAFMGPDYQVRFTELLTECELDQPSFSIEPNGTAS</sequence>
<gene>
    <name evidence="1" type="ORF">NA8A_23459</name>
</gene>
<evidence type="ECO:0000313" key="2">
    <source>
        <dbReference type="Proteomes" id="UP000007374"/>
    </source>
</evidence>
<comment type="caution">
    <text evidence="1">The sequence shown here is derived from an EMBL/GenBank/DDBJ whole genome shotgun (WGS) entry which is preliminary data.</text>
</comment>
<proteinExistence type="predicted"/>
<dbReference type="STRING" id="721133.SAMN05216176_12519"/>